<evidence type="ECO:0000313" key="2">
    <source>
        <dbReference type="Proteomes" id="UP000030635"/>
    </source>
</evidence>
<reference evidence="1 2" key="1">
    <citation type="journal article" date="2015" name="Infect. Genet. Evol.">
        <title>Genomic sequences of six botulinum neurotoxin-producing strains representing three clostridial species illustrate the mobility and diversity of botulinum neurotoxin genes.</title>
        <authorList>
            <person name="Smith T.J."/>
            <person name="Hill K.K."/>
            <person name="Xie G."/>
            <person name="Foley B.T."/>
            <person name="Williamson C.H."/>
            <person name="Foster J.T."/>
            <person name="Johnson S.L."/>
            <person name="Chertkov O."/>
            <person name="Teshima H."/>
            <person name="Gibbons H.S."/>
            <person name="Johnsky L.A."/>
            <person name="Karavis M.A."/>
            <person name="Smith L.A."/>
        </authorList>
    </citation>
    <scope>NUCLEOTIDE SEQUENCE [LARGE SCALE GENOMIC DNA]</scope>
    <source>
        <strain evidence="1">Sullivan</strain>
    </source>
</reference>
<dbReference type="OrthoDB" id="5393676at2"/>
<evidence type="ECO:0000313" key="1">
    <source>
        <dbReference type="EMBL" id="AIY84999.1"/>
    </source>
</evidence>
<dbReference type="Proteomes" id="UP000030635">
    <property type="component" value="Chromosome"/>
</dbReference>
<dbReference type="HOGENOM" id="CLU_080981_1_0_9"/>
<dbReference type="eggNOG" id="ENOG5032SGE">
    <property type="taxonomic scope" value="Bacteria"/>
</dbReference>
<protein>
    <recommendedName>
        <fullName evidence="3">DUF3793 family protein</fullName>
    </recommendedName>
</protein>
<organism evidence="1 2">
    <name type="scientific">Clostridium baratii str. Sullivan</name>
    <dbReference type="NCBI Taxonomy" id="1415775"/>
    <lineage>
        <taxon>Bacteria</taxon>
        <taxon>Bacillati</taxon>
        <taxon>Bacillota</taxon>
        <taxon>Clostridia</taxon>
        <taxon>Eubacteriales</taxon>
        <taxon>Clostridiaceae</taxon>
        <taxon>Clostridium</taxon>
    </lineage>
</organism>
<gene>
    <name evidence="1" type="ORF">U729_2087</name>
</gene>
<dbReference type="AlphaFoldDB" id="A0A0A7FZE4"/>
<dbReference type="InterPro" id="IPR024523">
    <property type="entry name" value="DUF3793"/>
</dbReference>
<dbReference type="STRING" id="1561.NPD11_932"/>
<dbReference type="KEGG" id="cbv:U729_2087"/>
<accession>A0A0A7FZE4</accession>
<dbReference type="Pfam" id="PF12672">
    <property type="entry name" value="DUF3793"/>
    <property type="match status" value="1"/>
</dbReference>
<name>A0A0A7FZE4_9CLOT</name>
<keyword evidence="2" id="KW-1185">Reference proteome</keyword>
<dbReference type="EMBL" id="CP006905">
    <property type="protein sequence ID" value="AIY84999.1"/>
    <property type="molecule type" value="Genomic_DNA"/>
</dbReference>
<proteinExistence type="predicted"/>
<evidence type="ECO:0008006" key="3">
    <source>
        <dbReference type="Google" id="ProtNLM"/>
    </source>
</evidence>
<sequence length="203" mass="24291">MKMETKLKEFMEKLKEMNGVEYFEKFMLFLLAPVLSGFKPSSTITLKKDSKEYFIWNNHKDIFLNKVNLKYKVLREDDRAMILLIYSSNNLNKCLEDKEVKEFLMKLGYEVCLNLESYLDKLSERYKLYNCPHELGIFLGIPLTDVIDFMECSNKKCLLCGYWKVYNNCENALNIFKKYDESKERILNYIIEEYETEKIISML</sequence>